<dbReference type="Pfam" id="PF01214">
    <property type="entry name" value="CK_II_beta"/>
    <property type="match status" value="1"/>
</dbReference>
<feature type="compositionally biased region" description="Polar residues" evidence="4">
    <location>
        <begin position="1"/>
        <end position="27"/>
    </location>
</feature>
<evidence type="ECO:0000256" key="1">
    <source>
        <dbReference type="ARBA" id="ARBA00006941"/>
    </source>
</evidence>
<reference evidence="5 7" key="1">
    <citation type="submission" date="2017-11" db="EMBL/GenBank/DDBJ databases">
        <title>The genome of Rhizophagus clarus HR1 reveals common genetic basis of auxotrophy among arbuscular mycorrhizal fungi.</title>
        <authorList>
            <person name="Kobayashi Y."/>
        </authorList>
    </citation>
    <scope>NUCLEOTIDE SEQUENCE [LARGE SCALE GENOMIC DNA]</scope>
    <source>
        <strain evidence="5 7">HR1</strain>
    </source>
</reference>
<proteinExistence type="inferred from homology"/>
<protein>
    <recommendedName>
        <fullName evidence="3">Casein kinase II subunit beta</fullName>
        <shortName evidence="3">CK II beta</shortName>
    </recommendedName>
</protein>
<reference evidence="6" key="2">
    <citation type="submission" date="2019-10" db="EMBL/GenBank/DDBJ databases">
        <title>Conservation and host-specific expression of non-tandemly repeated heterogenous ribosome RNA gene in arbuscular mycorrhizal fungi.</title>
        <authorList>
            <person name="Maeda T."/>
            <person name="Kobayashi Y."/>
            <person name="Nakagawa T."/>
            <person name="Ezawa T."/>
            <person name="Yamaguchi K."/>
            <person name="Bino T."/>
            <person name="Nishimoto Y."/>
            <person name="Shigenobu S."/>
            <person name="Kawaguchi M."/>
        </authorList>
    </citation>
    <scope>NUCLEOTIDE SEQUENCE</scope>
    <source>
        <strain evidence="6">HR1</strain>
    </source>
</reference>
<dbReference type="AlphaFoldDB" id="A0A2Z6RTM8"/>
<dbReference type="Proteomes" id="UP000247702">
    <property type="component" value="Unassembled WGS sequence"/>
</dbReference>
<accession>A0A2Z6RTM8</accession>
<dbReference type="Proteomes" id="UP000615446">
    <property type="component" value="Unassembled WGS sequence"/>
</dbReference>
<feature type="compositionally biased region" description="Acidic residues" evidence="4">
    <location>
        <begin position="270"/>
        <end position="294"/>
    </location>
</feature>
<feature type="region of interest" description="Disordered" evidence="4">
    <location>
        <begin position="401"/>
        <end position="452"/>
    </location>
</feature>
<keyword evidence="6" id="KW-0808">Transferase</keyword>
<evidence type="ECO:0000256" key="3">
    <source>
        <dbReference type="RuleBase" id="RU361268"/>
    </source>
</evidence>
<evidence type="ECO:0000313" key="5">
    <source>
        <dbReference type="EMBL" id="GBC05641.1"/>
    </source>
</evidence>
<dbReference type="EMBL" id="BLAL01000034">
    <property type="protein sequence ID" value="GES78008.1"/>
    <property type="molecule type" value="Genomic_DNA"/>
</dbReference>
<dbReference type="InterPro" id="IPR016149">
    <property type="entry name" value="Casein_kin_II_reg-sub_N"/>
</dbReference>
<dbReference type="GO" id="GO:0016301">
    <property type="term" value="F:kinase activity"/>
    <property type="evidence" value="ECO:0007669"/>
    <property type="project" value="UniProtKB-KW"/>
</dbReference>
<dbReference type="Gene3D" id="1.10.1820.10">
    <property type="entry name" value="protein kinase ck2 holoenzyme, chain C, domain 1"/>
    <property type="match status" value="1"/>
</dbReference>
<dbReference type="PANTHER" id="PTHR11740">
    <property type="entry name" value="CASEIN KINASE II SUBUNIT BETA"/>
    <property type="match status" value="1"/>
</dbReference>
<evidence type="ECO:0000313" key="7">
    <source>
        <dbReference type="Proteomes" id="UP000247702"/>
    </source>
</evidence>
<keyword evidence="6" id="KW-0418">Kinase</keyword>
<keyword evidence="7" id="KW-1185">Reference proteome</keyword>
<feature type="compositionally biased region" description="Low complexity" evidence="4">
    <location>
        <begin position="408"/>
        <end position="452"/>
    </location>
</feature>
<dbReference type="PANTHER" id="PTHR11740:SF0">
    <property type="entry name" value="CASEIN KINASE II SUBUNIT BETA"/>
    <property type="match status" value="1"/>
</dbReference>
<dbReference type="GO" id="GO:0006359">
    <property type="term" value="P:regulation of transcription by RNA polymerase III"/>
    <property type="evidence" value="ECO:0007669"/>
    <property type="project" value="TreeGrafter"/>
</dbReference>
<dbReference type="GO" id="GO:0019887">
    <property type="term" value="F:protein kinase regulator activity"/>
    <property type="evidence" value="ECO:0007669"/>
    <property type="project" value="InterPro"/>
</dbReference>
<name>A0A2Z6RTM8_9GLOM</name>
<gene>
    <name evidence="6" type="ORF">RCL2_000533000</name>
    <name evidence="5" type="ORF">RclHR1_06330011</name>
</gene>
<feature type="region of interest" description="Disordered" evidence="4">
    <location>
        <begin position="1"/>
        <end position="60"/>
    </location>
</feature>
<dbReference type="PRINTS" id="PR00472">
    <property type="entry name" value="CASNKINASEII"/>
</dbReference>
<feature type="compositionally biased region" description="Acidic residues" evidence="4">
    <location>
        <begin position="30"/>
        <end position="41"/>
    </location>
</feature>
<feature type="compositionally biased region" description="Polar residues" evidence="4">
    <location>
        <begin position="305"/>
        <end position="314"/>
    </location>
</feature>
<comment type="similarity">
    <text evidence="1 3">Belongs to the casein kinase 2 subunit beta family.</text>
</comment>
<dbReference type="InterPro" id="IPR035991">
    <property type="entry name" value="Casein_kinase_II_beta-like"/>
</dbReference>
<dbReference type="FunFam" id="1.10.1820.10:FF:000005">
    <property type="entry name" value="Casein kinase II subunit beta"/>
    <property type="match status" value="1"/>
</dbReference>
<dbReference type="InterPro" id="IPR000704">
    <property type="entry name" value="Casein_kinase_II_reg-sub"/>
</dbReference>
<feature type="region of interest" description="Disordered" evidence="4">
    <location>
        <begin position="259"/>
        <end position="315"/>
    </location>
</feature>
<dbReference type="EMBL" id="BEXD01004019">
    <property type="protein sequence ID" value="GBC05641.1"/>
    <property type="molecule type" value="Genomic_DNA"/>
</dbReference>
<dbReference type="STRING" id="94130.A0A2Z6RTM8"/>
<dbReference type="SUPFAM" id="SSF57798">
    <property type="entry name" value="Casein kinase II beta subunit"/>
    <property type="match status" value="1"/>
</dbReference>
<evidence type="ECO:0000256" key="2">
    <source>
        <dbReference type="ARBA" id="ARBA00045899"/>
    </source>
</evidence>
<organism evidence="5 7">
    <name type="scientific">Rhizophagus clarus</name>
    <dbReference type="NCBI Taxonomy" id="94130"/>
    <lineage>
        <taxon>Eukaryota</taxon>
        <taxon>Fungi</taxon>
        <taxon>Fungi incertae sedis</taxon>
        <taxon>Mucoromycota</taxon>
        <taxon>Glomeromycotina</taxon>
        <taxon>Glomeromycetes</taxon>
        <taxon>Glomerales</taxon>
        <taxon>Glomeraceae</taxon>
        <taxon>Rhizophagus</taxon>
    </lineage>
</organism>
<evidence type="ECO:0000313" key="6">
    <source>
        <dbReference type="EMBL" id="GES78008.1"/>
    </source>
</evidence>
<sequence length="499" mass="55689">MWNSTTASIQAGSTSSTNDPSREQNFQHQEDDEEEEEEELLQESSGRYQGEYYESDTSNDTGTESLTWISWFCSLSGHEYFAEVAEDFIEDDFNLTGLNSTVPFYKEALEMILDVEPEEESLKVPDVSLVENSAEVLYGMIHQRYILTRQGLQQMVDKYENNHFGHCPRVYCQPTAVVPCGRNDHPGLETVKLFCPNCLDLYTPPSSRYHNIDGAYFGTTFPHLLFQQFPELLPNTPTRIYEPKIFGFKVNERSRSGPRMQWLRMRPNVDSDEDGEDVSDIEGENDDGEDDESLLDQGGGENNGAPETTNQSGVFGTEIVRTYKLGHKSNEGGNNEMLSMNIVKQEKPLTQKSLVNARDQAMREVKLVEESVQDDNFGISPLVTTLLPLLASSTVNVPTQHSIKTTDSSAEPPLLSSPSSSSSSSSLRTLLETSPETLSPESNSNKTSFTNTTNLTQCESDALNTVSLSVSGKNHNTVLEERSTMMVESNKGKRVELLN</sequence>
<dbReference type="SMART" id="SM01085">
    <property type="entry name" value="CK_II_beta"/>
    <property type="match status" value="1"/>
</dbReference>
<evidence type="ECO:0000256" key="4">
    <source>
        <dbReference type="SAM" id="MobiDB-lite"/>
    </source>
</evidence>
<comment type="caution">
    <text evidence="5">The sequence shown here is derived from an EMBL/GenBank/DDBJ whole genome shotgun (WGS) entry which is preliminary data.</text>
</comment>
<dbReference type="FunFam" id="2.20.25.20:FF:000001">
    <property type="entry name" value="Casein kinase II subunit beta"/>
    <property type="match status" value="1"/>
</dbReference>
<comment type="subunit">
    <text evidence="3">Tetramer of two alpha and two beta subunits.</text>
</comment>
<dbReference type="GO" id="GO:0034456">
    <property type="term" value="C:UTP-C complex"/>
    <property type="evidence" value="ECO:0007669"/>
    <property type="project" value="TreeGrafter"/>
</dbReference>
<dbReference type="OrthoDB" id="2275560at2759"/>
<dbReference type="GO" id="GO:0005956">
    <property type="term" value="C:protein kinase CK2 complex"/>
    <property type="evidence" value="ECO:0007669"/>
    <property type="project" value="UniProtKB-UniRule"/>
</dbReference>
<dbReference type="GO" id="GO:0005737">
    <property type="term" value="C:cytoplasm"/>
    <property type="evidence" value="ECO:0007669"/>
    <property type="project" value="TreeGrafter"/>
</dbReference>
<dbReference type="Gene3D" id="2.20.25.20">
    <property type="match status" value="1"/>
</dbReference>
<comment type="function">
    <text evidence="2 3">Regulatory subunit of casein kinase II/CK2. As part of the kinase complex regulates the basal catalytic activity of the alpha subunit a constitutively active serine/threonine-protein kinase that phosphorylates a large number of substrates containing acidic residues C-terminal to the phosphorylated serine or threonine.</text>
</comment>